<organism evidence="3 4">
    <name type="scientific">Croceifilum oryzae</name>
    <dbReference type="NCBI Taxonomy" id="1553429"/>
    <lineage>
        <taxon>Bacteria</taxon>
        <taxon>Bacillati</taxon>
        <taxon>Bacillota</taxon>
        <taxon>Bacilli</taxon>
        <taxon>Bacillales</taxon>
        <taxon>Thermoactinomycetaceae</taxon>
        <taxon>Croceifilum</taxon>
    </lineage>
</organism>
<dbReference type="Pfam" id="PF22879">
    <property type="entry name" value="AIPR_N"/>
    <property type="match status" value="1"/>
</dbReference>
<comment type="caution">
    <text evidence="3">The sequence shown here is derived from an EMBL/GenBank/DDBJ whole genome shotgun (WGS) entry which is preliminary data.</text>
</comment>
<feature type="domain" description="Abortive phage infection protein C-terminal" evidence="1">
    <location>
        <begin position="237"/>
        <end position="552"/>
    </location>
</feature>
<evidence type="ECO:0008006" key="5">
    <source>
        <dbReference type="Google" id="ProtNLM"/>
    </source>
</evidence>
<dbReference type="EMBL" id="JAUSUV010000005">
    <property type="protein sequence ID" value="MDQ0417089.1"/>
    <property type="molecule type" value="Genomic_DNA"/>
</dbReference>
<evidence type="ECO:0000259" key="1">
    <source>
        <dbReference type="Pfam" id="PF10592"/>
    </source>
</evidence>
<evidence type="ECO:0000259" key="2">
    <source>
        <dbReference type="Pfam" id="PF22879"/>
    </source>
</evidence>
<reference evidence="3 4" key="1">
    <citation type="submission" date="2023-07" db="EMBL/GenBank/DDBJ databases">
        <title>Genomic Encyclopedia of Type Strains, Phase IV (KMG-IV): sequencing the most valuable type-strain genomes for metagenomic binning, comparative biology and taxonomic classification.</title>
        <authorList>
            <person name="Goeker M."/>
        </authorList>
    </citation>
    <scope>NUCLEOTIDE SEQUENCE [LARGE SCALE GENOMIC DNA]</scope>
    <source>
        <strain evidence="3 4">DSM 46876</strain>
    </source>
</reference>
<dbReference type="InterPro" id="IPR018891">
    <property type="entry name" value="AIPR_C"/>
</dbReference>
<proteinExistence type="predicted"/>
<name>A0AAJ1TEP4_9BACL</name>
<evidence type="ECO:0000313" key="4">
    <source>
        <dbReference type="Proteomes" id="UP001238450"/>
    </source>
</evidence>
<feature type="domain" description="Abortive infection phage resistance protein N-terminal" evidence="2">
    <location>
        <begin position="29"/>
        <end position="175"/>
    </location>
</feature>
<keyword evidence="4" id="KW-1185">Reference proteome</keyword>
<gene>
    <name evidence="3" type="ORF">J2Z48_001261</name>
</gene>
<evidence type="ECO:0000313" key="3">
    <source>
        <dbReference type="EMBL" id="MDQ0417089.1"/>
    </source>
</evidence>
<dbReference type="AlphaFoldDB" id="A0AAJ1TEP4"/>
<dbReference type="Pfam" id="PF10592">
    <property type="entry name" value="AIPR"/>
    <property type="match status" value="1"/>
</dbReference>
<accession>A0AAJ1TEP4</accession>
<dbReference type="Proteomes" id="UP001238450">
    <property type="component" value="Unassembled WGS sequence"/>
</dbReference>
<dbReference type="RefSeq" id="WP_307251847.1">
    <property type="nucleotide sequence ID" value="NZ_JAUSUV010000005.1"/>
</dbReference>
<protein>
    <recommendedName>
        <fullName evidence="5">AIPR protein</fullName>
    </recommendedName>
</protein>
<sequence>MNLEEFSIGFIQEVVEESIRRSEPTEMAFVEKMCSYLSDNGVLPEIESSFYQKQAKGIKVNGYCYHEESKRLSLCVASFDMEKARGTISQSNAERLARRALKFFEESSIGLKKEINEFEKAYALADLIENIYTEVSQLDIYLLTNLNYKSNDLITISTQFPDVRVYVWDIERLYQLVDESQGMKKIEINFEQDLGETFQLMMVPDQSSSNVYDCYVGYISGEILARAYEVWGQRLVERNVRSFLQARGGVNKGIKKTLQNESYMFMAYNNGISTVAEEVSLVPVKEGLNLYKVVTVKGWQIVNGGQTTASLYQAWKDRNKLDDVSVQIKMSVIKQEEKFDEMISAISQCANTQNRISLSDLQANHPIHIDLENLSRTIWVPDPQGRKSQTKWFYERAKGQYLVELNRQSTVSRKKAFKEQNPKSQVITKTQLAKYIMSWEQKPYTVSKGGEATFKEYMDLSTKESISIDANYYKMLVAKSILFNSCDDIVKNRNFGGYKANVVTYSISMLSHLVDREMDFLSIWALQEIDSEKKRKMKIIADFTWRHITNPPIKGTNITQWCKRKECWDSYKDNYSEELKKIIQQRKPIH</sequence>
<dbReference type="InterPro" id="IPR055101">
    <property type="entry name" value="AIPR_N"/>
</dbReference>